<evidence type="ECO:0000256" key="4">
    <source>
        <dbReference type="ARBA" id="ARBA00022519"/>
    </source>
</evidence>
<feature type="transmembrane region" description="Helical" evidence="8">
    <location>
        <begin position="329"/>
        <end position="348"/>
    </location>
</feature>
<keyword evidence="11" id="KW-1185">Reference proteome</keyword>
<dbReference type="Proteomes" id="UP000829817">
    <property type="component" value="Chromosome"/>
</dbReference>
<feature type="domain" description="ABC transmembrane type-1" evidence="9">
    <location>
        <begin position="325"/>
        <end position="529"/>
    </location>
</feature>
<feature type="transmembrane region" description="Helical" evidence="8">
    <location>
        <begin position="457"/>
        <end position="475"/>
    </location>
</feature>
<dbReference type="PANTHER" id="PTHR43357">
    <property type="entry name" value="INNER MEMBRANE ABC TRANSPORTER PERMEASE PROTEIN YDCV"/>
    <property type="match status" value="1"/>
</dbReference>
<dbReference type="Pfam" id="PF00528">
    <property type="entry name" value="BPD_transp_1"/>
    <property type="match status" value="2"/>
</dbReference>
<keyword evidence="2 8" id="KW-0813">Transport</keyword>
<feature type="transmembrane region" description="Helical" evidence="8">
    <location>
        <begin position="360"/>
        <end position="387"/>
    </location>
</feature>
<dbReference type="InterPro" id="IPR035906">
    <property type="entry name" value="MetI-like_sf"/>
</dbReference>
<name>A0ABY4DRQ5_9NEIS</name>
<dbReference type="PROSITE" id="PS50928">
    <property type="entry name" value="ABC_TM1"/>
    <property type="match status" value="2"/>
</dbReference>
<keyword evidence="3" id="KW-1003">Cell membrane</keyword>
<feature type="domain" description="ABC transmembrane type-1" evidence="9">
    <location>
        <begin position="52"/>
        <end position="253"/>
    </location>
</feature>
<evidence type="ECO:0000313" key="11">
    <source>
        <dbReference type="Proteomes" id="UP000829817"/>
    </source>
</evidence>
<feature type="transmembrane region" description="Helical" evidence="8">
    <location>
        <begin position="138"/>
        <end position="156"/>
    </location>
</feature>
<feature type="transmembrane region" description="Helical" evidence="8">
    <location>
        <begin position="54"/>
        <end position="76"/>
    </location>
</feature>
<accession>A0ABY4DRQ5</accession>
<proteinExistence type="inferred from homology"/>
<keyword evidence="6 8" id="KW-1133">Transmembrane helix</keyword>
<comment type="subcellular location">
    <subcellularLocation>
        <location evidence="1">Cell inner membrane</location>
        <topology evidence="1">Multi-pass membrane protein</topology>
    </subcellularLocation>
    <subcellularLocation>
        <location evidence="8">Cell membrane</location>
        <topology evidence="8">Multi-pass membrane protein</topology>
    </subcellularLocation>
</comment>
<keyword evidence="5 8" id="KW-0812">Transmembrane</keyword>
<dbReference type="CDD" id="cd06261">
    <property type="entry name" value="TM_PBP2"/>
    <property type="match status" value="2"/>
</dbReference>
<keyword evidence="7 8" id="KW-0472">Membrane</keyword>
<evidence type="ECO:0000256" key="2">
    <source>
        <dbReference type="ARBA" id="ARBA00022448"/>
    </source>
</evidence>
<evidence type="ECO:0000259" key="9">
    <source>
        <dbReference type="PROSITE" id="PS50928"/>
    </source>
</evidence>
<evidence type="ECO:0000256" key="8">
    <source>
        <dbReference type="RuleBase" id="RU363032"/>
    </source>
</evidence>
<sequence>MNVAFSAFPARMWLLLCIALVLVPLTVIMAALGDFDAEIWAFLLEFQLPELIKNTLLLAAGVGVGVAFLGTSAAWLTTMHEFPLRRFFFWAMMLPLAVPAYVLAFTQLGLFDYTGPINTWLRTHYGIEHALPEVRNGFGLTAVMSLTFYPYVYLLARNAFAGMGQRALEAGASLGLSPGQAFFKVALPMARPWIAGGTVLALMETLADFGTVSVFGYDTFTTAIYQAWFDFFSLETAKQLAALLVTAVFVLLALEQLSRGRRRYHQAGKAQRQRRKPLSGRLKWLATAYCGLILAAAFFIPLLQLLWWAYDTWHDGFNTSLWLQAWHSFAASLLAALLVAAAALLLALAKRADKSRFAAVAARIATLGYAIPGTVLAVGVFVPVAWLDNVLIESLHLPEGTTGILKGTLAVMLAAYLIRFLAVGYAAIEAGLERISPAQAEAARSLGCTGSGVLRRVYLPLLKGALGTAVLMAFVDMMKEMPITLMTRPYDWDTLAVRVYAFTAEGQYANAALPALLIVLTGLVPVILFSRSEPNR</sequence>
<dbReference type="EMBL" id="CP091508">
    <property type="protein sequence ID" value="UOO81292.1"/>
    <property type="molecule type" value="Genomic_DNA"/>
</dbReference>
<feature type="transmembrane region" description="Helical" evidence="8">
    <location>
        <begin position="407"/>
        <end position="428"/>
    </location>
</feature>
<dbReference type="RefSeq" id="WP_244784356.1">
    <property type="nucleotide sequence ID" value="NZ_CP091508.1"/>
</dbReference>
<feature type="transmembrane region" description="Helical" evidence="8">
    <location>
        <begin position="193"/>
        <end position="217"/>
    </location>
</feature>
<comment type="similarity">
    <text evidence="8">Belongs to the binding-protein-dependent transport system permease family.</text>
</comment>
<reference evidence="10 11" key="1">
    <citation type="journal article" date="2022" name="Res Sq">
        <title>Evolution of multicellular longitudinally dividing oral cavity symbionts (Neisseriaceae).</title>
        <authorList>
            <person name="Nyongesa S."/>
            <person name="Weber P."/>
            <person name="Bernet E."/>
            <person name="Pullido F."/>
            <person name="Nieckarz M."/>
            <person name="Delaby M."/>
            <person name="Nieves C."/>
            <person name="Viehboeck T."/>
            <person name="Krause N."/>
            <person name="Rivera-Millot A."/>
            <person name="Nakamura A."/>
            <person name="Vischer N."/>
            <person name="VanNieuwenhze M."/>
            <person name="Brun Y."/>
            <person name="Cava F."/>
            <person name="Bulgheresi S."/>
            <person name="Veyrier F."/>
        </authorList>
    </citation>
    <scope>NUCLEOTIDE SEQUENCE [LARGE SCALE GENOMIC DNA]</scope>
    <source>
        <strain evidence="10 11">CCUG 63373m</strain>
    </source>
</reference>
<evidence type="ECO:0000256" key="1">
    <source>
        <dbReference type="ARBA" id="ARBA00004429"/>
    </source>
</evidence>
<dbReference type="InterPro" id="IPR000515">
    <property type="entry name" value="MetI-like"/>
</dbReference>
<feature type="transmembrane region" description="Helical" evidence="8">
    <location>
        <begin position="237"/>
        <end position="254"/>
    </location>
</feature>
<evidence type="ECO:0000256" key="5">
    <source>
        <dbReference type="ARBA" id="ARBA00022692"/>
    </source>
</evidence>
<dbReference type="Gene3D" id="1.10.3720.10">
    <property type="entry name" value="MetI-like"/>
    <property type="match status" value="2"/>
</dbReference>
<dbReference type="PANTHER" id="PTHR43357:SF3">
    <property type="entry name" value="FE(3+)-TRANSPORT SYSTEM PERMEASE PROTEIN FBPB 2"/>
    <property type="match status" value="1"/>
</dbReference>
<protein>
    <submittedName>
        <fullName evidence="10">Iron ABC transporter permease</fullName>
    </submittedName>
</protein>
<evidence type="ECO:0000256" key="6">
    <source>
        <dbReference type="ARBA" id="ARBA00022989"/>
    </source>
</evidence>
<keyword evidence="4" id="KW-0997">Cell inner membrane</keyword>
<gene>
    <name evidence="10" type="ORF">LVJ83_10010</name>
</gene>
<feature type="transmembrane region" description="Helical" evidence="8">
    <location>
        <begin position="284"/>
        <end position="309"/>
    </location>
</feature>
<feature type="transmembrane region" description="Helical" evidence="8">
    <location>
        <begin position="508"/>
        <end position="529"/>
    </location>
</feature>
<feature type="transmembrane region" description="Helical" evidence="8">
    <location>
        <begin position="88"/>
        <end position="111"/>
    </location>
</feature>
<evidence type="ECO:0000256" key="3">
    <source>
        <dbReference type="ARBA" id="ARBA00022475"/>
    </source>
</evidence>
<evidence type="ECO:0000256" key="7">
    <source>
        <dbReference type="ARBA" id="ARBA00023136"/>
    </source>
</evidence>
<dbReference type="SUPFAM" id="SSF161098">
    <property type="entry name" value="MetI-like"/>
    <property type="match status" value="2"/>
</dbReference>
<evidence type="ECO:0000313" key="10">
    <source>
        <dbReference type="EMBL" id="UOO81292.1"/>
    </source>
</evidence>
<organism evidence="10 11">
    <name type="scientific">Uruburuella testudinis</name>
    <dbReference type="NCBI Taxonomy" id="1282863"/>
    <lineage>
        <taxon>Bacteria</taxon>
        <taxon>Pseudomonadati</taxon>
        <taxon>Pseudomonadota</taxon>
        <taxon>Betaproteobacteria</taxon>
        <taxon>Neisseriales</taxon>
        <taxon>Neisseriaceae</taxon>
        <taxon>Uruburuella</taxon>
    </lineage>
</organism>